<dbReference type="EMBL" id="JAVFWL010000002">
    <property type="protein sequence ID" value="KAK6737253.1"/>
    <property type="molecule type" value="Genomic_DNA"/>
</dbReference>
<feature type="compositionally biased region" description="Low complexity" evidence="1">
    <location>
        <begin position="131"/>
        <end position="144"/>
    </location>
</feature>
<comment type="caution">
    <text evidence="2">The sequence shown here is derived from an EMBL/GenBank/DDBJ whole genome shotgun (WGS) entry which is preliminary data.</text>
</comment>
<feature type="region of interest" description="Disordered" evidence="1">
    <location>
        <begin position="107"/>
        <end position="145"/>
    </location>
</feature>
<evidence type="ECO:0000313" key="2">
    <source>
        <dbReference type="EMBL" id="KAK6737253.1"/>
    </source>
</evidence>
<reference evidence="2 3" key="1">
    <citation type="submission" date="2023-08" db="EMBL/GenBank/DDBJ databases">
        <title>A Necator americanus chromosomal reference genome.</title>
        <authorList>
            <person name="Ilik V."/>
            <person name="Petrzelkova K.J."/>
            <person name="Pardy F."/>
            <person name="Fuh T."/>
            <person name="Niatou-Singa F.S."/>
            <person name="Gouil Q."/>
            <person name="Baker L."/>
            <person name="Ritchie M.E."/>
            <person name="Jex A.R."/>
            <person name="Gazzola D."/>
            <person name="Li H."/>
            <person name="Toshio Fujiwara R."/>
            <person name="Zhan B."/>
            <person name="Aroian R.V."/>
            <person name="Pafco B."/>
            <person name="Schwarz E.M."/>
        </authorList>
    </citation>
    <scope>NUCLEOTIDE SEQUENCE [LARGE SCALE GENOMIC DNA]</scope>
    <source>
        <strain evidence="2 3">Aroian</strain>
        <tissue evidence="2">Whole animal</tissue>
    </source>
</reference>
<accession>A0ABR1CI62</accession>
<protein>
    <submittedName>
        <fullName evidence="2">Uncharacterized protein</fullName>
    </submittedName>
</protein>
<dbReference type="Proteomes" id="UP001303046">
    <property type="component" value="Unassembled WGS sequence"/>
</dbReference>
<keyword evidence="3" id="KW-1185">Reference proteome</keyword>
<evidence type="ECO:0000313" key="3">
    <source>
        <dbReference type="Proteomes" id="UP001303046"/>
    </source>
</evidence>
<feature type="compositionally biased region" description="Basic and acidic residues" evidence="1">
    <location>
        <begin position="113"/>
        <end position="129"/>
    </location>
</feature>
<name>A0ABR1CI62_NECAM</name>
<sequence>MLDYDDKEVKVQKTNIQEIDKNKMALARAKVKKAKDARQQAKLEEKNWVEFRKLQVLYDCRPKSRAASRREDDSFPRRRRGVSMGFGERKAYFLAIRPNPHYATWFGKKKNWQNKDKQKKDKKPREKCRSKPSSSATASPQQQANVVVEATTAIIGSEDDDAAMEKKGNHALNPLVNGIPFWTVPEEEEEPNEEDLPIDRELIEKVLDGTFNIASNTLERKRFDPYSETESFKKLDKFFTRELIIGDTVKTVINLLEEPNENRKTESSRKRLVTWGTKVLVSMFDVNNRKVTVPENLQLEPLKDVVRTPTTNTVTKEI</sequence>
<evidence type="ECO:0000256" key="1">
    <source>
        <dbReference type="SAM" id="MobiDB-lite"/>
    </source>
</evidence>
<proteinExistence type="predicted"/>
<gene>
    <name evidence="2" type="primary">Necator_chrII.g7548</name>
    <name evidence="2" type="ORF">RB195_019754</name>
</gene>
<organism evidence="2 3">
    <name type="scientific">Necator americanus</name>
    <name type="common">Human hookworm</name>
    <dbReference type="NCBI Taxonomy" id="51031"/>
    <lineage>
        <taxon>Eukaryota</taxon>
        <taxon>Metazoa</taxon>
        <taxon>Ecdysozoa</taxon>
        <taxon>Nematoda</taxon>
        <taxon>Chromadorea</taxon>
        <taxon>Rhabditida</taxon>
        <taxon>Rhabditina</taxon>
        <taxon>Rhabditomorpha</taxon>
        <taxon>Strongyloidea</taxon>
        <taxon>Ancylostomatidae</taxon>
        <taxon>Bunostominae</taxon>
        <taxon>Necator</taxon>
    </lineage>
</organism>